<dbReference type="SUPFAM" id="SSF48208">
    <property type="entry name" value="Six-hairpin glycosidases"/>
    <property type="match status" value="1"/>
</dbReference>
<dbReference type="Gene3D" id="1.50.10.10">
    <property type="match status" value="1"/>
</dbReference>
<evidence type="ECO:0000313" key="11">
    <source>
        <dbReference type="EMBL" id="AFP09287.1"/>
    </source>
</evidence>
<dbReference type="InterPro" id="IPR012341">
    <property type="entry name" value="6hp_glycosidase-like_sf"/>
</dbReference>
<evidence type="ECO:0000256" key="7">
    <source>
        <dbReference type="ARBA" id="ARBA00031909"/>
    </source>
</evidence>
<dbReference type="InterPro" id="IPR010819">
    <property type="entry name" value="AGE/CE"/>
</dbReference>
<organism evidence="11">
    <name type="scientific">Callorhinchus milii</name>
    <name type="common">Ghost shark</name>
    <dbReference type="NCBI Taxonomy" id="7868"/>
    <lineage>
        <taxon>Eukaryota</taxon>
        <taxon>Metazoa</taxon>
        <taxon>Chordata</taxon>
        <taxon>Craniata</taxon>
        <taxon>Vertebrata</taxon>
        <taxon>Chondrichthyes</taxon>
        <taxon>Holocephali</taxon>
        <taxon>Chimaeriformes</taxon>
        <taxon>Callorhinchidae</taxon>
        <taxon>Callorhinchus</taxon>
    </lineage>
</organism>
<comment type="similarity">
    <text evidence="2">Belongs to the N-acylglucosamine 2-epimerase family.</text>
</comment>
<proteinExistence type="evidence at transcript level"/>
<name>V9LAW2_CALMI</name>
<sequence length="233" mass="26672">MSREQLEAMRERVGKELDRTMDFWLKHSHDTECGGFFTCLSQDGSCYDDLKYIWLQGRQVWTYCHLYRNVERFHTPEILNAAIKGGAFLLSHARVSPGSRKCAFVVRRGGAAVKVQRSMFSECFYVLAMDELWRVTGEERYKTEARQMMDQIVLWVRSDPSELGHTPLPGCPPISSLAVPMMLLCLTLQLEDGAKTPSSQPPESSLAETGAWCVQRILRHVQVRRSLITNERN</sequence>
<evidence type="ECO:0000256" key="6">
    <source>
        <dbReference type="ARBA" id="ARBA00031608"/>
    </source>
</evidence>
<evidence type="ECO:0000256" key="9">
    <source>
        <dbReference type="ARBA" id="ARBA00034243"/>
    </source>
</evidence>
<comment type="pathway">
    <text evidence="1">Amino-sugar metabolism; N-acetylneuraminate degradation.</text>
</comment>
<dbReference type="EMBL" id="JW876770">
    <property type="protein sequence ID" value="AFP09287.1"/>
    <property type="molecule type" value="mRNA"/>
</dbReference>
<evidence type="ECO:0000256" key="8">
    <source>
        <dbReference type="ARBA" id="ARBA00033215"/>
    </source>
</evidence>
<dbReference type="AlphaFoldDB" id="V9LAW2"/>
<comment type="subunit">
    <text evidence="10">Homodimer. Forms a heterodimer with renin and inhibits its activity.</text>
</comment>
<evidence type="ECO:0000256" key="3">
    <source>
        <dbReference type="ARBA" id="ARBA00013176"/>
    </source>
</evidence>
<reference evidence="11" key="1">
    <citation type="journal article" date="2014" name="Nature">
        <title>Elephant shark genome provides unique insights into gnathostome evolution.</title>
        <authorList>
            <consortium name="International Elephant Shark Genome Sequencing Consortium"/>
            <person name="Venkatesh B."/>
            <person name="Lee A.P."/>
            <person name="Ravi V."/>
            <person name="Maurya A.K."/>
            <person name="Lian M.M."/>
            <person name="Swann J.B."/>
            <person name="Ohta Y."/>
            <person name="Flajnik M.F."/>
            <person name="Sutoh Y."/>
            <person name="Kasahara M."/>
            <person name="Hoon S."/>
            <person name="Gangu V."/>
            <person name="Roy S.W."/>
            <person name="Irimia M."/>
            <person name="Korzh V."/>
            <person name="Kondrychyn I."/>
            <person name="Lim Z.W."/>
            <person name="Tay B.H."/>
            <person name="Tohari S."/>
            <person name="Kong K.W."/>
            <person name="Ho S."/>
            <person name="Lorente-Galdos B."/>
            <person name="Quilez J."/>
            <person name="Marques-Bonet T."/>
            <person name="Raney B.J."/>
            <person name="Ingham P.W."/>
            <person name="Tay A."/>
            <person name="Hillier L.W."/>
            <person name="Minx P."/>
            <person name="Boehm T."/>
            <person name="Wilson R.K."/>
            <person name="Brenner S."/>
            <person name="Warren W.C."/>
        </authorList>
    </citation>
    <scope>NUCLEOTIDE SEQUENCE</scope>
    <source>
        <tissue evidence="11">Kidney</tissue>
    </source>
</reference>
<evidence type="ECO:0000256" key="1">
    <source>
        <dbReference type="ARBA" id="ARBA00004878"/>
    </source>
</evidence>
<comment type="catalytic activity">
    <reaction evidence="9">
        <text>an N-acyl-D-glucosamine = an N-acyl-D-mannosamine</text>
        <dbReference type="Rhea" id="RHEA:19033"/>
        <dbReference type="ChEBI" id="CHEBI:16062"/>
        <dbReference type="ChEBI" id="CHEBI:17274"/>
        <dbReference type="EC" id="5.1.3.8"/>
    </reaction>
    <physiologicalReaction direction="left-to-right" evidence="9">
        <dbReference type="Rhea" id="RHEA:19034"/>
    </physiologicalReaction>
    <physiologicalReaction direction="right-to-left" evidence="9">
        <dbReference type="Rhea" id="RHEA:19035"/>
    </physiologicalReaction>
</comment>
<keyword evidence="5" id="KW-0413">Isomerase</keyword>
<accession>V9LAW2</accession>
<dbReference type="GO" id="GO:0050121">
    <property type="term" value="F:N-acylglucosamine 2-epimerase activity"/>
    <property type="evidence" value="ECO:0007669"/>
    <property type="project" value="UniProtKB-EC"/>
</dbReference>
<protein>
    <recommendedName>
        <fullName evidence="4">N-acylglucosamine 2-epimerase</fullName>
        <ecNumber evidence="3">5.1.3.8</ecNumber>
    </recommendedName>
    <alternativeName>
        <fullName evidence="8">GlcNAc 2-epimerase</fullName>
    </alternativeName>
    <alternativeName>
        <fullName evidence="6">N-acetyl-D-glucosamine 2-epimerase</fullName>
    </alternativeName>
    <alternativeName>
        <fullName evidence="7">Renin-binding protein</fullName>
    </alternativeName>
</protein>
<dbReference type="InterPro" id="IPR008928">
    <property type="entry name" value="6-hairpin_glycosidase_sf"/>
</dbReference>
<dbReference type="PANTHER" id="PTHR15108">
    <property type="entry name" value="N-ACYLGLUCOSAMINE-2-EPIMERASE"/>
    <property type="match status" value="1"/>
</dbReference>
<evidence type="ECO:0000256" key="4">
    <source>
        <dbReference type="ARBA" id="ARBA00014959"/>
    </source>
</evidence>
<evidence type="ECO:0000256" key="10">
    <source>
        <dbReference type="ARBA" id="ARBA00046544"/>
    </source>
</evidence>
<dbReference type="GO" id="GO:0005975">
    <property type="term" value="P:carbohydrate metabolic process"/>
    <property type="evidence" value="ECO:0007669"/>
    <property type="project" value="InterPro"/>
</dbReference>
<evidence type="ECO:0000256" key="5">
    <source>
        <dbReference type="ARBA" id="ARBA00023235"/>
    </source>
</evidence>
<dbReference type="Pfam" id="PF07221">
    <property type="entry name" value="GlcNAc_2-epim"/>
    <property type="match status" value="1"/>
</dbReference>
<dbReference type="EC" id="5.1.3.8" evidence="3"/>
<evidence type="ECO:0000256" key="2">
    <source>
        <dbReference type="ARBA" id="ARBA00008558"/>
    </source>
</evidence>